<sequence>MLSLGRLTALVGITAEIFDTLAIKNVYVSNRPQIYRIPTNSGTVQIVSLPWLRRSALLTKEETKNLAFDQINQRLQQALTNVIAAKAQELDRGLPAILAAHVWVSGAQVGSEGSMTIGQEHALLLSNVAHPAFDYIALGHIHKHQVLSHNPPVVYPGSLERLDFSEEEDDKGFYLVEIEPDNETGKRLAARGEPRQRRVSFDFHQVTGRRFLTININIEPRDAEPTSTAL</sequence>
<dbReference type="GO" id="GO:0008408">
    <property type="term" value="F:3'-5' exonuclease activity"/>
    <property type="evidence" value="ECO:0007669"/>
    <property type="project" value="InterPro"/>
</dbReference>
<proteinExistence type="predicted"/>
<dbReference type="AlphaFoldDB" id="X1DTP3"/>
<dbReference type="GO" id="GO:0004519">
    <property type="term" value="F:endonuclease activity"/>
    <property type="evidence" value="ECO:0007669"/>
    <property type="project" value="InterPro"/>
</dbReference>
<accession>X1DTP3</accession>
<feature type="non-terminal residue" evidence="1">
    <location>
        <position position="230"/>
    </location>
</feature>
<protein>
    <recommendedName>
        <fullName evidence="2">Nuclease SbcCD subunit D C-terminal domain-containing protein</fullName>
    </recommendedName>
</protein>
<dbReference type="Gene3D" id="3.60.21.10">
    <property type="match status" value="1"/>
</dbReference>
<comment type="caution">
    <text evidence="1">The sequence shown here is derived from an EMBL/GenBank/DDBJ whole genome shotgun (WGS) entry which is preliminary data.</text>
</comment>
<dbReference type="InterPro" id="IPR050535">
    <property type="entry name" value="DNA_Repair-Maintenance_Comp"/>
</dbReference>
<evidence type="ECO:0000313" key="1">
    <source>
        <dbReference type="EMBL" id="GAH24411.1"/>
    </source>
</evidence>
<dbReference type="EMBL" id="BARU01002126">
    <property type="protein sequence ID" value="GAH24411.1"/>
    <property type="molecule type" value="Genomic_DNA"/>
</dbReference>
<dbReference type="InterPro" id="IPR004593">
    <property type="entry name" value="SbcD"/>
</dbReference>
<dbReference type="PANTHER" id="PTHR30337:SF0">
    <property type="entry name" value="NUCLEASE SBCCD SUBUNIT D"/>
    <property type="match status" value="1"/>
</dbReference>
<reference evidence="1" key="1">
    <citation type="journal article" date="2014" name="Front. Microbiol.">
        <title>High frequency of phylogenetically diverse reductive dehalogenase-homologous genes in deep subseafloor sedimentary metagenomes.</title>
        <authorList>
            <person name="Kawai M."/>
            <person name="Futagami T."/>
            <person name="Toyoda A."/>
            <person name="Takaki Y."/>
            <person name="Nishi S."/>
            <person name="Hori S."/>
            <person name="Arai W."/>
            <person name="Tsubouchi T."/>
            <person name="Morono Y."/>
            <person name="Uchiyama I."/>
            <person name="Ito T."/>
            <person name="Fujiyama A."/>
            <person name="Inagaki F."/>
            <person name="Takami H."/>
        </authorList>
    </citation>
    <scope>NUCLEOTIDE SEQUENCE</scope>
    <source>
        <strain evidence="1">Expedition CK06-06</strain>
    </source>
</reference>
<dbReference type="NCBIfam" id="TIGR00619">
    <property type="entry name" value="sbcd"/>
    <property type="match status" value="1"/>
</dbReference>
<dbReference type="SUPFAM" id="SSF56300">
    <property type="entry name" value="Metallo-dependent phosphatases"/>
    <property type="match status" value="1"/>
</dbReference>
<dbReference type="GO" id="GO:0006259">
    <property type="term" value="P:DNA metabolic process"/>
    <property type="evidence" value="ECO:0007669"/>
    <property type="project" value="InterPro"/>
</dbReference>
<dbReference type="InterPro" id="IPR029052">
    <property type="entry name" value="Metallo-depent_PP-like"/>
</dbReference>
<evidence type="ECO:0008006" key="2">
    <source>
        <dbReference type="Google" id="ProtNLM"/>
    </source>
</evidence>
<organism evidence="1">
    <name type="scientific">marine sediment metagenome</name>
    <dbReference type="NCBI Taxonomy" id="412755"/>
    <lineage>
        <taxon>unclassified sequences</taxon>
        <taxon>metagenomes</taxon>
        <taxon>ecological metagenomes</taxon>
    </lineage>
</organism>
<gene>
    <name evidence="1" type="ORF">S03H2_05165</name>
</gene>
<name>X1DTP3_9ZZZZ</name>
<dbReference type="PANTHER" id="PTHR30337">
    <property type="entry name" value="COMPONENT OF ATP-DEPENDENT DSDNA EXONUCLEASE"/>
    <property type="match status" value="1"/>
</dbReference>